<proteinExistence type="predicted"/>
<organism evidence="1 2">
    <name type="scientific">Hyalomma asiaticum</name>
    <name type="common">Tick</name>
    <dbReference type="NCBI Taxonomy" id="266040"/>
    <lineage>
        <taxon>Eukaryota</taxon>
        <taxon>Metazoa</taxon>
        <taxon>Ecdysozoa</taxon>
        <taxon>Arthropoda</taxon>
        <taxon>Chelicerata</taxon>
        <taxon>Arachnida</taxon>
        <taxon>Acari</taxon>
        <taxon>Parasitiformes</taxon>
        <taxon>Ixodida</taxon>
        <taxon>Ixodoidea</taxon>
        <taxon>Ixodidae</taxon>
        <taxon>Hyalomminae</taxon>
        <taxon>Hyalomma</taxon>
    </lineage>
</organism>
<evidence type="ECO:0000313" key="2">
    <source>
        <dbReference type="Proteomes" id="UP000821845"/>
    </source>
</evidence>
<accession>A0ACB7SP41</accession>
<dbReference type="Proteomes" id="UP000821845">
    <property type="component" value="Chromosome 3"/>
</dbReference>
<gene>
    <name evidence="1" type="ORF">HPB50_018229</name>
</gene>
<comment type="caution">
    <text evidence="1">The sequence shown here is derived from an EMBL/GenBank/DDBJ whole genome shotgun (WGS) entry which is preliminary data.</text>
</comment>
<sequence length="188" mass="20626">MTNSIPDSEEGRTPLDSPTFSTIASRRRRADRPKSTRLPPPAENGAATPGEKETTEGDQSGAHTLPAPDRESALSAVRIDRPGVELDPALARAPHPSASLRTSSVNRERRRNGDGGAVQHADATLAPPCAVGHERKARTQSPSPDRQRRQPSEGRNEEVNNNKKKDKKVSRKRSRRKRSTYIYAEPRG</sequence>
<reference evidence="1" key="1">
    <citation type="submission" date="2020-05" db="EMBL/GenBank/DDBJ databases">
        <title>Large-scale comparative analyses of tick genomes elucidate their genetic diversity and vector capacities.</title>
        <authorList>
            <person name="Jia N."/>
            <person name="Wang J."/>
            <person name="Shi W."/>
            <person name="Du L."/>
            <person name="Sun Y."/>
            <person name="Zhan W."/>
            <person name="Jiang J."/>
            <person name="Wang Q."/>
            <person name="Zhang B."/>
            <person name="Ji P."/>
            <person name="Sakyi L.B."/>
            <person name="Cui X."/>
            <person name="Yuan T."/>
            <person name="Jiang B."/>
            <person name="Yang W."/>
            <person name="Lam T.T.-Y."/>
            <person name="Chang Q."/>
            <person name="Ding S."/>
            <person name="Wang X."/>
            <person name="Zhu J."/>
            <person name="Ruan X."/>
            <person name="Zhao L."/>
            <person name="Wei J."/>
            <person name="Que T."/>
            <person name="Du C."/>
            <person name="Cheng J."/>
            <person name="Dai P."/>
            <person name="Han X."/>
            <person name="Huang E."/>
            <person name="Gao Y."/>
            <person name="Liu J."/>
            <person name="Shao H."/>
            <person name="Ye R."/>
            <person name="Li L."/>
            <person name="Wei W."/>
            <person name="Wang X."/>
            <person name="Wang C."/>
            <person name="Yang T."/>
            <person name="Huo Q."/>
            <person name="Li W."/>
            <person name="Guo W."/>
            <person name="Chen H."/>
            <person name="Zhou L."/>
            <person name="Ni X."/>
            <person name="Tian J."/>
            <person name="Zhou Y."/>
            <person name="Sheng Y."/>
            <person name="Liu T."/>
            <person name="Pan Y."/>
            <person name="Xia L."/>
            <person name="Li J."/>
            <person name="Zhao F."/>
            <person name="Cao W."/>
        </authorList>
    </citation>
    <scope>NUCLEOTIDE SEQUENCE</scope>
    <source>
        <strain evidence="1">Hyas-2018</strain>
    </source>
</reference>
<evidence type="ECO:0000313" key="1">
    <source>
        <dbReference type="EMBL" id="KAH6936488.1"/>
    </source>
</evidence>
<keyword evidence="2" id="KW-1185">Reference proteome</keyword>
<dbReference type="EMBL" id="CM023483">
    <property type="protein sequence ID" value="KAH6936488.1"/>
    <property type="molecule type" value="Genomic_DNA"/>
</dbReference>
<protein>
    <submittedName>
        <fullName evidence="1">Uncharacterized protein</fullName>
    </submittedName>
</protein>
<name>A0ACB7SP41_HYAAI</name>